<proteinExistence type="predicted"/>
<organism evidence="1 2">
    <name type="scientific">Nonomuraea insulae</name>
    <dbReference type="NCBI Taxonomy" id="1616787"/>
    <lineage>
        <taxon>Bacteria</taxon>
        <taxon>Bacillati</taxon>
        <taxon>Actinomycetota</taxon>
        <taxon>Actinomycetes</taxon>
        <taxon>Streptosporangiales</taxon>
        <taxon>Streptosporangiaceae</taxon>
        <taxon>Nonomuraea</taxon>
    </lineage>
</organism>
<dbReference type="RefSeq" id="WP_379512762.1">
    <property type="nucleotide sequence ID" value="NZ_JBHSPA010000006.1"/>
</dbReference>
<protein>
    <submittedName>
        <fullName evidence="1">Uncharacterized protein</fullName>
    </submittedName>
</protein>
<accession>A0ABW1CF28</accession>
<evidence type="ECO:0000313" key="2">
    <source>
        <dbReference type="Proteomes" id="UP001596058"/>
    </source>
</evidence>
<gene>
    <name evidence="1" type="ORF">ACFPZ3_05135</name>
</gene>
<comment type="caution">
    <text evidence="1">The sequence shown here is derived from an EMBL/GenBank/DDBJ whole genome shotgun (WGS) entry which is preliminary data.</text>
</comment>
<dbReference type="Proteomes" id="UP001596058">
    <property type="component" value="Unassembled WGS sequence"/>
</dbReference>
<dbReference type="EMBL" id="JBHSPA010000006">
    <property type="protein sequence ID" value="MFC5823233.1"/>
    <property type="molecule type" value="Genomic_DNA"/>
</dbReference>
<sequence length="83" mass="9787">MDPATLIASAVIIFTLFFTFRYAITCWIRPFDTCRKCQGKRHLPNRIGRGTHDCRRCHATGLRLRIGRHVWNHVRALHRDTTR</sequence>
<name>A0ABW1CF28_9ACTN</name>
<reference evidence="2" key="1">
    <citation type="journal article" date="2019" name="Int. J. Syst. Evol. Microbiol.">
        <title>The Global Catalogue of Microorganisms (GCM) 10K type strain sequencing project: providing services to taxonomists for standard genome sequencing and annotation.</title>
        <authorList>
            <consortium name="The Broad Institute Genomics Platform"/>
            <consortium name="The Broad Institute Genome Sequencing Center for Infectious Disease"/>
            <person name="Wu L."/>
            <person name="Ma J."/>
        </authorList>
    </citation>
    <scope>NUCLEOTIDE SEQUENCE [LARGE SCALE GENOMIC DNA]</scope>
    <source>
        <strain evidence="2">CCUG 53903</strain>
    </source>
</reference>
<evidence type="ECO:0000313" key="1">
    <source>
        <dbReference type="EMBL" id="MFC5823233.1"/>
    </source>
</evidence>
<keyword evidence="2" id="KW-1185">Reference proteome</keyword>